<evidence type="ECO:0000313" key="2">
    <source>
        <dbReference type="Proteomes" id="UP000014500"/>
    </source>
</evidence>
<reference evidence="2" key="1">
    <citation type="submission" date="2011-05" db="EMBL/GenBank/DDBJ databases">
        <authorList>
            <person name="Richards S.R."/>
            <person name="Qu J."/>
            <person name="Jiang H."/>
            <person name="Jhangiani S.N."/>
            <person name="Agravi P."/>
            <person name="Goodspeed R."/>
            <person name="Gross S."/>
            <person name="Mandapat C."/>
            <person name="Jackson L."/>
            <person name="Mathew T."/>
            <person name="Pu L."/>
            <person name="Thornton R."/>
            <person name="Saada N."/>
            <person name="Wilczek-Boney K.B."/>
            <person name="Lee S."/>
            <person name="Kovar C."/>
            <person name="Wu Y."/>
            <person name="Scherer S.E."/>
            <person name="Worley K.C."/>
            <person name="Muzny D.M."/>
            <person name="Gibbs R."/>
        </authorList>
    </citation>
    <scope>NUCLEOTIDE SEQUENCE</scope>
    <source>
        <strain evidence="2">Brora</strain>
    </source>
</reference>
<proteinExistence type="predicted"/>
<evidence type="ECO:0000313" key="1">
    <source>
        <dbReference type="EnsemblMetazoa" id="SMAR002055-PA"/>
    </source>
</evidence>
<dbReference type="HOGENOM" id="CLU_901139_0_0_1"/>
<keyword evidence="2" id="KW-1185">Reference proteome</keyword>
<protein>
    <submittedName>
        <fullName evidence="1">Uncharacterized protein</fullName>
    </submittedName>
</protein>
<dbReference type="EMBL" id="JH430971">
    <property type="status" value="NOT_ANNOTATED_CDS"/>
    <property type="molecule type" value="Genomic_DNA"/>
</dbReference>
<dbReference type="Proteomes" id="UP000014500">
    <property type="component" value="Unassembled WGS sequence"/>
</dbReference>
<accession>T1IM61</accession>
<organism evidence="1 2">
    <name type="scientific">Strigamia maritima</name>
    <name type="common">European centipede</name>
    <name type="synonym">Geophilus maritimus</name>
    <dbReference type="NCBI Taxonomy" id="126957"/>
    <lineage>
        <taxon>Eukaryota</taxon>
        <taxon>Metazoa</taxon>
        <taxon>Ecdysozoa</taxon>
        <taxon>Arthropoda</taxon>
        <taxon>Myriapoda</taxon>
        <taxon>Chilopoda</taxon>
        <taxon>Pleurostigmophora</taxon>
        <taxon>Geophilomorpha</taxon>
        <taxon>Linotaeniidae</taxon>
        <taxon>Strigamia</taxon>
    </lineage>
</organism>
<sequence length="309" mass="34282">MCSCVMTIDGALFSSFKTDDIGVMFSPSSTSSVNASRVILDIRRHSSFKAAADDVVDAVSSSRRGRLFSVSRKFDGLDRHRFGTRRSISLSSRSKTQQMDENKHDVQKENLQQFTPGVTQIQLKSSMLGRKAFRANPRVHPCVVNNAMYDIDDNNSSSSSSDYYETLTTINVLAVPENASRSNSIAIPIGVSEARERRCLEDASSSIDQINAMKRFQTSLHNHITAQKEMDEEFEIFKRRMNETTTTTLTTPTTTDVETVTAATTASITMELTPKFIDVSSTTTKPTTTTKPSTTTKPTKRFEVVITDV</sequence>
<dbReference type="AlphaFoldDB" id="T1IM61"/>
<name>T1IM61_STRMM</name>
<dbReference type="EnsemblMetazoa" id="SMAR002055-RA">
    <property type="protein sequence ID" value="SMAR002055-PA"/>
    <property type="gene ID" value="SMAR002055"/>
</dbReference>
<reference evidence="1" key="2">
    <citation type="submission" date="2015-02" db="UniProtKB">
        <authorList>
            <consortium name="EnsemblMetazoa"/>
        </authorList>
    </citation>
    <scope>IDENTIFICATION</scope>
</reference>